<reference evidence="1 2" key="1">
    <citation type="submission" date="2020-04" db="EMBL/GenBank/DDBJ databases">
        <title>MicrobeNet Type strains.</title>
        <authorList>
            <person name="Nicholson A.C."/>
        </authorList>
    </citation>
    <scope>NUCLEOTIDE SEQUENCE [LARGE SCALE GENOMIC DNA]</scope>
    <source>
        <strain evidence="1 2">DSM 44960</strain>
    </source>
</reference>
<name>A0A846W4B1_9NOCA</name>
<dbReference type="EMBL" id="JAAXOM010000003">
    <property type="protein sequence ID" value="NKX88021.1"/>
    <property type="molecule type" value="Genomic_DNA"/>
</dbReference>
<dbReference type="RefSeq" id="WP_157104783.1">
    <property type="nucleotide sequence ID" value="NZ_JAAXOM010000003.1"/>
</dbReference>
<dbReference type="AlphaFoldDB" id="A0A846W4B1"/>
<comment type="caution">
    <text evidence="1">The sequence shown here is derived from an EMBL/GenBank/DDBJ whole genome shotgun (WGS) entry which is preliminary data.</text>
</comment>
<accession>A0A846W4B1</accession>
<sequence>MGPAKANDNRDRKVAATAARKATAIARKGIADSRAGALMLIEYLRVVRTVHWLMYVVGNDDAVSPVQTVLTAIVQFGEILLGVGN</sequence>
<evidence type="ECO:0000313" key="2">
    <source>
        <dbReference type="Proteomes" id="UP000572007"/>
    </source>
</evidence>
<gene>
    <name evidence="1" type="ORF">HGA10_11925</name>
</gene>
<proteinExistence type="predicted"/>
<keyword evidence="2" id="KW-1185">Reference proteome</keyword>
<organism evidence="1 2">
    <name type="scientific">Nocardia coubleae</name>
    <dbReference type="NCBI Taxonomy" id="356147"/>
    <lineage>
        <taxon>Bacteria</taxon>
        <taxon>Bacillati</taxon>
        <taxon>Actinomycetota</taxon>
        <taxon>Actinomycetes</taxon>
        <taxon>Mycobacteriales</taxon>
        <taxon>Nocardiaceae</taxon>
        <taxon>Nocardia</taxon>
    </lineage>
</organism>
<dbReference type="Proteomes" id="UP000572007">
    <property type="component" value="Unassembled WGS sequence"/>
</dbReference>
<evidence type="ECO:0000313" key="1">
    <source>
        <dbReference type="EMBL" id="NKX88021.1"/>
    </source>
</evidence>
<protein>
    <submittedName>
        <fullName evidence="1">Uncharacterized protein</fullName>
    </submittedName>
</protein>